<feature type="transmembrane region" description="Helical" evidence="10">
    <location>
        <begin position="310"/>
        <end position="333"/>
    </location>
</feature>
<feature type="transmembrane region" description="Helical" evidence="10">
    <location>
        <begin position="123"/>
        <end position="143"/>
    </location>
</feature>
<reference evidence="11 12" key="1">
    <citation type="submission" date="2018-09" db="EMBL/GenBank/DDBJ databases">
        <title>Arachidicoccus sp. nov., a bacterium isolated from soil.</title>
        <authorList>
            <person name="Weon H.-Y."/>
            <person name="Kwon S.-W."/>
            <person name="Lee S.A."/>
        </authorList>
    </citation>
    <scope>NUCLEOTIDE SEQUENCE [LARGE SCALE GENOMIC DNA]</scope>
    <source>
        <strain evidence="11 12">KIS59-12</strain>
    </source>
</reference>
<dbReference type="PANTHER" id="PTHR43298">
    <property type="entry name" value="MULTIDRUG RESISTANCE PROTEIN NORM-RELATED"/>
    <property type="match status" value="1"/>
</dbReference>
<evidence type="ECO:0000256" key="9">
    <source>
        <dbReference type="ARBA" id="ARBA00031636"/>
    </source>
</evidence>
<dbReference type="Proteomes" id="UP000266118">
    <property type="component" value="Chromosome"/>
</dbReference>
<evidence type="ECO:0000256" key="1">
    <source>
        <dbReference type="ARBA" id="ARBA00004651"/>
    </source>
</evidence>
<dbReference type="EMBL" id="CP032489">
    <property type="protein sequence ID" value="AYD49477.1"/>
    <property type="molecule type" value="Genomic_DNA"/>
</dbReference>
<dbReference type="Pfam" id="PF01554">
    <property type="entry name" value="MatE"/>
    <property type="match status" value="2"/>
</dbReference>
<keyword evidence="8 10" id="KW-0472">Membrane</keyword>
<keyword evidence="2" id="KW-0813">Transport</keyword>
<dbReference type="PIRSF" id="PIRSF006603">
    <property type="entry name" value="DinF"/>
    <property type="match status" value="1"/>
</dbReference>
<dbReference type="PANTHER" id="PTHR43298:SF2">
    <property type="entry name" value="FMN_FAD EXPORTER YEEO-RELATED"/>
    <property type="match status" value="1"/>
</dbReference>
<keyword evidence="4" id="KW-1003">Cell membrane</keyword>
<evidence type="ECO:0000256" key="3">
    <source>
        <dbReference type="ARBA" id="ARBA00022449"/>
    </source>
</evidence>
<dbReference type="GO" id="GO:0042910">
    <property type="term" value="F:xenobiotic transmembrane transporter activity"/>
    <property type="evidence" value="ECO:0007669"/>
    <property type="project" value="InterPro"/>
</dbReference>
<comment type="subcellular location">
    <subcellularLocation>
        <location evidence="1">Cell membrane</location>
        <topology evidence="1">Multi-pass membrane protein</topology>
    </subcellularLocation>
</comment>
<gene>
    <name evidence="11" type="ORF">D6B99_15890</name>
</gene>
<keyword evidence="12" id="KW-1185">Reference proteome</keyword>
<dbReference type="OrthoDB" id="9780160at2"/>
<dbReference type="GO" id="GO:0006811">
    <property type="term" value="P:monoatomic ion transport"/>
    <property type="evidence" value="ECO:0007669"/>
    <property type="project" value="UniProtKB-KW"/>
</dbReference>
<keyword evidence="6 10" id="KW-1133">Transmembrane helix</keyword>
<sequence>MLLESKKTLKLSFPIILGELAQISLHIIDTAMIGSVNYKQLAAAALVMSVINIPFVFGIGITFAVSQMVSMAHGRKDGQLVSHYFYNGFWLCAIAALLISVGLELGKNIIFHLDQDPEVAKLAAPFLQLLGWSIIPMILFMALKQFTDGLEFTRTAMILSLLSLPLNAFINWILIFGNLGAPRLELIGAGWGTLITRTLIFLVLGIIILCHKTFRKYIAVRRNQWQIKGQTIKHLLHIGIPSSMQIGMEAGAFAISGILIGTISSVALAAHQIALVCASFTFMVSMGLAQGGSIRASNAFGTKNWNKIRIIGKGTLLMALAYGLCCAISFVMFRNELPLLFNKNKEVAELATYLLLFAAIFQISDSTQAVSAGLLRGIKDVKVPTYLIAIAYWIVGIPVGYFMAVKMNFGAAGIWLGFILGLTFSACFLSYRFLKLTRKRKS</sequence>
<keyword evidence="5 10" id="KW-0812">Transmembrane</keyword>
<feature type="transmembrane region" description="Helical" evidence="10">
    <location>
        <begin position="386"/>
        <end position="404"/>
    </location>
</feature>
<dbReference type="InterPro" id="IPR048279">
    <property type="entry name" value="MdtK-like"/>
</dbReference>
<evidence type="ECO:0000256" key="8">
    <source>
        <dbReference type="ARBA" id="ARBA00023136"/>
    </source>
</evidence>
<evidence type="ECO:0000256" key="2">
    <source>
        <dbReference type="ARBA" id="ARBA00022448"/>
    </source>
</evidence>
<feature type="transmembrane region" description="Helical" evidence="10">
    <location>
        <begin position="41"/>
        <end position="63"/>
    </location>
</feature>
<feature type="transmembrane region" description="Helical" evidence="10">
    <location>
        <begin position="353"/>
        <end position="374"/>
    </location>
</feature>
<feature type="transmembrane region" description="Helical" evidence="10">
    <location>
        <begin position="84"/>
        <end position="103"/>
    </location>
</feature>
<name>A0A386HU42_9BACT</name>
<feature type="transmembrane region" description="Helical" evidence="10">
    <location>
        <begin position="266"/>
        <end position="289"/>
    </location>
</feature>
<keyword evidence="3" id="KW-0050">Antiport</keyword>
<accession>A0A386HU42</accession>
<feature type="transmembrane region" description="Helical" evidence="10">
    <location>
        <begin position="235"/>
        <end position="260"/>
    </location>
</feature>
<keyword evidence="7" id="KW-0406">Ion transport</keyword>
<proteinExistence type="predicted"/>
<feature type="transmembrane region" description="Helical" evidence="10">
    <location>
        <begin position="194"/>
        <end position="214"/>
    </location>
</feature>
<dbReference type="InterPro" id="IPR002528">
    <property type="entry name" value="MATE_fam"/>
</dbReference>
<evidence type="ECO:0000256" key="5">
    <source>
        <dbReference type="ARBA" id="ARBA00022692"/>
    </source>
</evidence>
<dbReference type="GO" id="GO:0005886">
    <property type="term" value="C:plasma membrane"/>
    <property type="evidence" value="ECO:0007669"/>
    <property type="project" value="UniProtKB-SubCell"/>
</dbReference>
<evidence type="ECO:0000256" key="7">
    <source>
        <dbReference type="ARBA" id="ARBA00023065"/>
    </source>
</evidence>
<feature type="transmembrane region" description="Helical" evidence="10">
    <location>
        <begin position="410"/>
        <end position="434"/>
    </location>
</feature>
<evidence type="ECO:0000256" key="4">
    <source>
        <dbReference type="ARBA" id="ARBA00022475"/>
    </source>
</evidence>
<feature type="transmembrane region" description="Helical" evidence="10">
    <location>
        <begin position="155"/>
        <end position="174"/>
    </location>
</feature>
<dbReference type="CDD" id="cd13131">
    <property type="entry name" value="MATE_NorM_like"/>
    <property type="match status" value="1"/>
</dbReference>
<protein>
    <recommendedName>
        <fullName evidence="9">Multidrug-efflux transporter</fullName>
    </recommendedName>
</protein>
<organism evidence="11 12">
    <name type="scientific">Arachidicoccus soli</name>
    <dbReference type="NCBI Taxonomy" id="2341117"/>
    <lineage>
        <taxon>Bacteria</taxon>
        <taxon>Pseudomonadati</taxon>
        <taxon>Bacteroidota</taxon>
        <taxon>Chitinophagia</taxon>
        <taxon>Chitinophagales</taxon>
        <taxon>Chitinophagaceae</taxon>
        <taxon>Arachidicoccus</taxon>
    </lineage>
</organism>
<evidence type="ECO:0000313" key="11">
    <source>
        <dbReference type="EMBL" id="AYD49477.1"/>
    </source>
</evidence>
<dbReference type="AlphaFoldDB" id="A0A386HU42"/>
<dbReference type="KEGG" id="ark:D6B99_15890"/>
<evidence type="ECO:0000313" key="12">
    <source>
        <dbReference type="Proteomes" id="UP000266118"/>
    </source>
</evidence>
<dbReference type="InterPro" id="IPR050222">
    <property type="entry name" value="MATE_MdtK"/>
</dbReference>
<evidence type="ECO:0000256" key="6">
    <source>
        <dbReference type="ARBA" id="ARBA00022989"/>
    </source>
</evidence>
<evidence type="ECO:0000256" key="10">
    <source>
        <dbReference type="SAM" id="Phobius"/>
    </source>
</evidence>
<dbReference type="NCBIfam" id="TIGR00797">
    <property type="entry name" value="matE"/>
    <property type="match status" value="1"/>
</dbReference>
<dbReference type="GO" id="GO:0015297">
    <property type="term" value="F:antiporter activity"/>
    <property type="evidence" value="ECO:0007669"/>
    <property type="project" value="UniProtKB-KW"/>
</dbReference>